<proteinExistence type="predicted"/>
<reference evidence="1" key="1">
    <citation type="journal article" date="2011" name="PLoS Biol.">
        <title>Gene gain and loss during evolution of obligate parasitism in the white rust pathogen of Arabidopsis thaliana.</title>
        <authorList>
            <person name="Kemen E."/>
            <person name="Gardiner A."/>
            <person name="Schultz-Larsen T."/>
            <person name="Kemen A.C."/>
            <person name="Balmuth A.L."/>
            <person name="Robert-Seilaniantz A."/>
            <person name="Bailey K."/>
            <person name="Holub E."/>
            <person name="Studholme D.J."/>
            <person name="Maclean D."/>
            <person name="Jones J.D."/>
        </authorList>
    </citation>
    <scope>NUCLEOTIDE SEQUENCE</scope>
</reference>
<dbReference type="HOGENOM" id="CLU_1698741_0_0_1"/>
<accession>F0WY27</accession>
<evidence type="ECO:0000313" key="1">
    <source>
        <dbReference type="EMBL" id="CCA26376.1"/>
    </source>
</evidence>
<protein>
    <submittedName>
        <fullName evidence="1">AlNc14C368G11073 protein</fullName>
    </submittedName>
</protein>
<sequence length="155" mass="17429">MQASVQDGHKVCGNSVQIAQNEWQHKTRPGAYLKLFHHHTIKHTLFANGTVKSLIFQAYDPEPSVPGDTPHEPVDPLLGLWSPPQHPSESNSRVVIVSRPKLRVCCALFQPVKVESEIISRVLKTEEHEDDNQSDPLALYQRLVVGQDEGDLLKR</sequence>
<name>F0WY27_9STRA</name>
<dbReference type="EMBL" id="FR824413">
    <property type="protein sequence ID" value="CCA26376.1"/>
    <property type="molecule type" value="Genomic_DNA"/>
</dbReference>
<organism evidence="1">
    <name type="scientific">Albugo laibachii Nc14</name>
    <dbReference type="NCBI Taxonomy" id="890382"/>
    <lineage>
        <taxon>Eukaryota</taxon>
        <taxon>Sar</taxon>
        <taxon>Stramenopiles</taxon>
        <taxon>Oomycota</taxon>
        <taxon>Peronosporomycetes</taxon>
        <taxon>Albuginales</taxon>
        <taxon>Albuginaceae</taxon>
        <taxon>Albugo</taxon>
    </lineage>
</organism>
<gene>
    <name evidence="1" type="primary">AlNc14C368G11073</name>
    <name evidence="1" type="ORF">ALNC14_125200</name>
</gene>
<dbReference type="AlphaFoldDB" id="F0WY27"/>
<reference evidence="1" key="2">
    <citation type="submission" date="2011-02" db="EMBL/GenBank/DDBJ databases">
        <authorList>
            <person name="MacLean D."/>
        </authorList>
    </citation>
    <scope>NUCLEOTIDE SEQUENCE</scope>
</reference>